<dbReference type="GO" id="GO:0016020">
    <property type="term" value="C:membrane"/>
    <property type="evidence" value="ECO:0007669"/>
    <property type="project" value="InterPro"/>
</dbReference>
<evidence type="ECO:0000256" key="1">
    <source>
        <dbReference type="ARBA" id="ARBA00004127"/>
    </source>
</evidence>
<reference evidence="10 11" key="1">
    <citation type="submission" date="2020-10" db="EMBL/GenBank/DDBJ databases">
        <title>The Coptis chinensis genome and diversification of protoberbering-type alkaloids.</title>
        <authorList>
            <person name="Wang B."/>
            <person name="Shu S."/>
            <person name="Song C."/>
            <person name="Liu Y."/>
        </authorList>
    </citation>
    <scope>NUCLEOTIDE SEQUENCE [LARGE SCALE GENOMIC DNA]</scope>
    <source>
        <strain evidence="10">HL-2020</strain>
        <tissue evidence="10">Leaf</tissue>
    </source>
</reference>
<dbReference type="EMBL" id="JADFTS010000005">
    <property type="protein sequence ID" value="KAF9606484.1"/>
    <property type="molecule type" value="Genomic_DNA"/>
</dbReference>
<feature type="non-terminal residue" evidence="10">
    <location>
        <position position="1"/>
    </location>
</feature>
<keyword evidence="8" id="KW-0406">Ion transport</keyword>
<evidence type="ECO:0000256" key="8">
    <source>
        <dbReference type="ARBA" id="ARBA00023065"/>
    </source>
</evidence>
<protein>
    <recommendedName>
        <fullName evidence="2">H(+)-exporting diphosphatase</fullName>
        <ecNumber evidence="2">7.1.3.1</ecNumber>
    </recommendedName>
</protein>
<organism evidence="10 11">
    <name type="scientific">Coptis chinensis</name>
    <dbReference type="NCBI Taxonomy" id="261450"/>
    <lineage>
        <taxon>Eukaryota</taxon>
        <taxon>Viridiplantae</taxon>
        <taxon>Streptophyta</taxon>
        <taxon>Embryophyta</taxon>
        <taxon>Tracheophyta</taxon>
        <taxon>Spermatophyta</taxon>
        <taxon>Magnoliopsida</taxon>
        <taxon>Ranunculales</taxon>
        <taxon>Ranunculaceae</taxon>
        <taxon>Coptidoideae</taxon>
        <taxon>Coptis</taxon>
    </lineage>
</organism>
<evidence type="ECO:0000256" key="4">
    <source>
        <dbReference type="ARBA" id="ARBA00022692"/>
    </source>
</evidence>
<dbReference type="GO" id="GO:0012505">
    <property type="term" value="C:endomembrane system"/>
    <property type="evidence" value="ECO:0007669"/>
    <property type="project" value="UniProtKB-SubCell"/>
</dbReference>
<dbReference type="Proteomes" id="UP000631114">
    <property type="component" value="Unassembled WGS sequence"/>
</dbReference>
<evidence type="ECO:0000313" key="10">
    <source>
        <dbReference type="EMBL" id="KAF9606484.1"/>
    </source>
</evidence>
<evidence type="ECO:0000256" key="5">
    <source>
        <dbReference type="ARBA" id="ARBA00022842"/>
    </source>
</evidence>
<keyword evidence="3" id="KW-0813">Transport</keyword>
<proteinExistence type="predicted"/>
<gene>
    <name evidence="10" type="ORF">IFM89_025759</name>
</gene>
<dbReference type="Pfam" id="PF03030">
    <property type="entry name" value="H_PPase"/>
    <property type="match status" value="1"/>
</dbReference>
<keyword evidence="7" id="KW-1133">Transmembrane helix</keyword>
<keyword evidence="5" id="KW-0460">Magnesium</keyword>
<evidence type="ECO:0000256" key="2">
    <source>
        <dbReference type="ARBA" id="ARBA00013242"/>
    </source>
</evidence>
<dbReference type="InterPro" id="IPR004131">
    <property type="entry name" value="PPase-energised_H-pump"/>
</dbReference>
<evidence type="ECO:0000256" key="7">
    <source>
        <dbReference type="ARBA" id="ARBA00022989"/>
    </source>
</evidence>
<dbReference type="GO" id="GO:0009678">
    <property type="term" value="F:diphosphate hydrolysis-driven proton transmembrane transporter activity"/>
    <property type="evidence" value="ECO:0007669"/>
    <property type="project" value="UniProtKB-EC"/>
</dbReference>
<dbReference type="GO" id="GO:0004427">
    <property type="term" value="F:inorganic diphosphate phosphatase activity"/>
    <property type="evidence" value="ECO:0007669"/>
    <property type="project" value="InterPro"/>
</dbReference>
<evidence type="ECO:0000256" key="3">
    <source>
        <dbReference type="ARBA" id="ARBA00022448"/>
    </source>
</evidence>
<evidence type="ECO:0000256" key="9">
    <source>
        <dbReference type="ARBA" id="ARBA00023136"/>
    </source>
</evidence>
<sequence>YFKWKIHFFFANLSSWQVRSFSKRQLKVGSNLRRFHRGIERKVISVKSVRLWQILVLESFNEGVKVIADNVGDISGMGYDLFGSYAEAIYATLVVTSISSYGINHQFIVMMYPLLISSMDVVDSCRTGAATNVILGLALGYKSVIIPIFTIADMASKSHLIR</sequence>
<evidence type="ECO:0000256" key="6">
    <source>
        <dbReference type="ARBA" id="ARBA00022967"/>
    </source>
</evidence>
<keyword evidence="6" id="KW-1278">Translocase</keyword>
<dbReference type="EC" id="7.1.3.1" evidence="2"/>
<keyword evidence="9" id="KW-0472">Membrane</keyword>
<dbReference type="AlphaFoldDB" id="A0A835HXB0"/>
<dbReference type="PANTHER" id="PTHR31998">
    <property type="entry name" value="K(+)-INSENSITIVE PYROPHOSPHATE-ENERGIZED PROTON PUMP"/>
    <property type="match status" value="1"/>
</dbReference>
<keyword evidence="11" id="KW-1185">Reference proteome</keyword>
<dbReference type="OrthoDB" id="1740615at2759"/>
<evidence type="ECO:0000313" key="11">
    <source>
        <dbReference type="Proteomes" id="UP000631114"/>
    </source>
</evidence>
<name>A0A835HXB0_9MAGN</name>
<comment type="subcellular location">
    <subcellularLocation>
        <location evidence="1">Endomembrane system</location>
        <topology evidence="1">Multi-pass membrane protein</topology>
    </subcellularLocation>
</comment>
<accession>A0A835HXB0</accession>
<comment type="caution">
    <text evidence="10">The sequence shown here is derived from an EMBL/GenBank/DDBJ whole genome shotgun (WGS) entry which is preliminary data.</text>
</comment>
<keyword evidence="4" id="KW-0812">Transmembrane</keyword>